<evidence type="ECO:0000256" key="1">
    <source>
        <dbReference type="SAM" id="MobiDB-lite"/>
    </source>
</evidence>
<evidence type="ECO:0000313" key="3">
    <source>
        <dbReference type="Proteomes" id="UP000266841"/>
    </source>
</evidence>
<reference evidence="2 3" key="1">
    <citation type="journal article" date="2012" name="Genome Biol.">
        <title>Genome and low-iron response of an oceanic diatom adapted to chronic iron limitation.</title>
        <authorList>
            <person name="Lommer M."/>
            <person name="Specht M."/>
            <person name="Roy A.S."/>
            <person name="Kraemer L."/>
            <person name="Andreson R."/>
            <person name="Gutowska M.A."/>
            <person name="Wolf J."/>
            <person name="Bergner S.V."/>
            <person name="Schilhabel M.B."/>
            <person name="Klostermeier U.C."/>
            <person name="Beiko R.G."/>
            <person name="Rosenstiel P."/>
            <person name="Hippler M."/>
            <person name="Laroche J."/>
        </authorList>
    </citation>
    <scope>NUCLEOTIDE SEQUENCE [LARGE SCALE GENOMIC DNA]</scope>
    <source>
        <strain evidence="2 3">CCMP1005</strain>
    </source>
</reference>
<sequence length="102" mass="11324">MHGSSLIPVAQSVDRCYDPAWYCLIDCWRRSFMKFFVALAGSDWLQYGAYGKLGHEPRLPILFGDFSLSRPGAAAEKAKRKNRSLPQAASGCGRPDKMALTL</sequence>
<comment type="caution">
    <text evidence="2">The sequence shown here is derived from an EMBL/GenBank/DDBJ whole genome shotgun (WGS) entry which is preliminary data.</text>
</comment>
<proteinExistence type="predicted"/>
<dbReference type="Proteomes" id="UP000266841">
    <property type="component" value="Unassembled WGS sequence"/>
</dbReference>
<keyword evidence="3" id="KW-1185">Reference proteome</keyword>
<accession>K0TAZ8</accession>
<protein>
    <submittedName>
        <fullName evidence="2">Uncharacterized protein</fullName>
    </submittedName>
</protein>
<organism evidence="2 3">
    <name type="scientific">Thalassiosira oceanica</name>
    <name type="common">Marine diatom</name>
    <dbReference type="NCBI Taxonomy" id="159749"/>
    <lineage>
        <taxon>Eukaryota</taxon>
        <taxon>Sar</taxon>
        <taxon>Stramenopiles</taxon>
        <taxon>Ochrophyta</taxon>
        <taxon>Bacillariophyta</taxon>
        <taxon>Coscinodiscophyceae</taxon>
        <taxon>Thalassiosirophycidae</taxon>
        <taxon>Thalassiosirales</taxon>
        <taxon>Thalassiosiraceae</taxon>
        <taxon>Thalassiosira</taxon>
    </lineage>
</organism>
<feature type="non-terminal residue" evidence="2">
    <location>
        <position position="102"/>
    </location>
</feature>
<gene>
    <name evidence="2" type="ORF">THAOC_08007</name>
</gene>
<name>K0TAZ8_THAOC</name>
<evidence type="ECO:0000313" key="2">
    <source>
        <dbReference type="EMBL" id="EJK70616.1"/>
    </source>
</evidence>
<dbReference type="AlphaFoldDB" id="K0TAZ8"/>
<dbReference type="EMBL" id="AGNL01008297">
    <property type="protein sequence ID" value="EJK70616.1"/>
    <property type="molecule type" value="Genomic_DNA"/>
</dbReference>
<feature type="region of interest" description="Disordered" evidence="1">
    <location>
        <begin position="77"/>
        <end position="102"/>
    </location>
</feature>